<dbReference type="Proteomes" id="UP000300879">
    <property type="component" value="Chromosome"/>
</dbReference>
<dbReference type="AlphaFoldDB" id="A0A4P8XPS3"/>
<evidence type="ECO:0000313" key="1">
    <source>
        <dbReference type="EMBL" id="QCT03780.1"/>
    </source>
</evidence>
<accession>A0A4P8XPS3</accession>
<name>A0A4P8XPS3_9BACL</name>
<sequence length="58" mass="6944">MNEQNYLRMKMVQALQNEPRMLAEGNYLKALDSRGDYRKYRQELLKLWGDRKPAQNAV</sequence>
<evidence type="ECO:0000313" key="2">
    <source>
        <dbReference type="Proteomes" id="UP000300879"/>
    </source>
</evidence>
<proteinExistence type="predicted"/>
<keyword evidence="2" id="KW-1185">Reference proteome</keyword>
<dbReference type="EMBL" id="CP040396">
    <property type="protein sequence ID" value="QCT03780.1"/>
    <property type="molecule type" value="Genomic_DNA"/>
</dbReference>
<organism evidence="1 2">
    <name type="scientific">Paenibacillus algicola</name>
    <dbReference type="NCBI Taxonomy" id="2565926"/>
    <lineage>
        <taxon>Bacteria</taxon>
        <taxon>Bacillati</taxon>
        <taxon>Bacillota</taxon>
        <taxon>Bacilli</taxon>
        <taxon>Bacillales</taxon>
        <taxon>Paenibacillaceae</taxon>
        <taxon>Paenibacillus</taxon>
    </lineage>
</organism>
<dbReference type="RefSeq" id="WP_175415320.1">
    <property type="nucleotide sequence ID" value="NZ_CP040396.1"/>
</dbReference>
<gene>
    <name evidence="1" type="ORF">E6C60_3069</name>
</gene>
<reference evidence="1 2" key="1">
    <citation type="submission" date="2019-05" db="EMBL/GenBank/DDBJ databases">
        <authorList>
            <person name="Chen C."/>
        </authorList>
    </citation>
    <scope>NUCLEOTIDE SEQUENCE [LARGE SCALE GENOMIC DNA]</scope>
    <source>
        <strain evidence="1 2">HB172198</strain>
    </source>
</reference>
<dbReference type="KEGG" id="palo:E6C60_3069"/>
<protein>
    <submittedName>
        <fullName evidence="1">Uncharacterized protein</fullName>
    </submittedName>
</protein>